<organism evidence="1">
    <name type="scientific">Staphylococcus simulans</name>
    <dbReference type="NCBI Taxonomy" id="1286"/>
    <lineage>
        <taxon>Bacteria</taxon>
        <taxon>Bacillati</taxon>
        <taxon>Bacillota</taxon>
        <taxon>Bacilli</taxon>
        <taxon>Bacillales</taxon>
        <taxon>Staphylococcaceae</taxon>
        <taxon>Staphylococcus</taxon>
    </lineage>
</organism>
<name>A0A6N2Z242_STASI</name>
<sequence>MLLEEAKVKEVKFDLGQSEYMLKVGKTCWGDVGIAVYQEGYFIGLLDSLFAEAHEEPLISIARRIKKDASLLDEVYA</sequence>
<reference evidence="1" key="1">
    <citation type="submission" date="2019-11" db="EMBL/GenBank/DDBJ databases">
        <authorList>
            <person name="Feng L."/>
        </authorList>
    </citation>
    <scope>NUCLEOTIDE SEQUENCE</scope>
    <source>
        <strain evidence="1">SsimulansLFYP27</strain>
    </source>
</reference>
<protein>
    <submittedName>
        <fullName evidence="1">Uncharacterized protein</fullName>
    </submittedName>
</protein>
<dbReference type="RefSeq" id="WP_156666455.1">
    <property type="nucleotide sequence ID" value="NZ_CACRUO010000015.1"/>
</dbReference>
<proteinExistence type="predicted"/>
<gene>
    <name evidence="1" type="ORF">SSLFYP27_00504</name>
</gene>
<accession>A0A6N2Z242</accession>
<evidence type="ECO:0000313" key="1">
    <source>
        <dbReference type="EMBL" id="VYT73369.1"/>
    </source>
</evidence>
<dbReference type="EMBL" id="CACRUO010000015">
    <property type="protein sequence ID" value="VYT73369.1"/>
    <property type="molecule type" value="Genomic_DNA"/>
</dbReference>
<dbReference type="AlphaFoldDB" id="A0A6N2Z242"/>